<keyword evidence="4 8" id="KW-1003">Cell membrane</keyword>
<protein>
    <submittedName>
        <fullName evidence="10">Cation:proton antiporter</fullName>
    </submittedName>
</protein>
<organism evidence="10 11">
    <name type="scientific">Archangium lansingense</name>
    <dbReference type="NCBI Taxonomy" id="2995310"/>
    <lineage>
        <taxon>Bacteria</taxon>
        <taxon>Pseudomonadati</taxon>
        <taxon>Myxococcota</taxon>
        <taxon>Myxococcia</taxon>
        <taxon>Myxococcales</taxon>
        <taxon>Cystobacterineae</taxon>
        <taxon>Archangiaceae</taxon>
        <taxon>Archangium</taxon>
    </lineage>
</organism>
<evidence type="ECO:0000313" key="10">
    <source>
        <dbReference type="EMBL" id="MCY1081227.1"/>
    </source>
</evidence>
<reference evidence="10 11" key="1">
    <citation type="submission" date="2022-11" db="EMBL/GenBank/DDBJ databases">
        <title>Minimal conservation of predation-associated metabolite biosynthetic gene clusters underscores biosynthetic potential of Myxococcota including descriptions for ten novel species: Archangium lansinium sp. nov., Myxococcus landrumus sp. nov., Nannocystis bai.</title>
        <authorList>
            <person name="Ahearne A."/>
            <person name="Stevens C."/>
            <person name="Phillips K."/>
        </authorList>
    </citation>
    <scope>NUCLEOTIDE SEQUENCE [LARGE SCALE GENOMIC DNA]</scope>
    <source>
        <strain evidence="10 11">MIWBW</strain>
    </source>
</reference>
<dbReference type="PANTHER" id="PTHR34702">
    <property type="entry name" value="NA(+)/H(+) ANTIPORTER SUBUNIT F1"/>
    <property type="match status" value="1"/>
</dbReference>
<evidence type="ECO:0000256" key="5">
    <source>
        <dbReference type="ARBA" id="ARBA00022692"/>
    </source>
</evidence>
<proteinExistence type="inferred from homology"/>
<dbReference type="Pfam" id="PF04066">
    <property type="entry name" value="MrpF_PhaF"/>
    <property type="match status" value="1"/>
</dbReference>
<comment type="subcellular location">
    <subcellularLocation>
        <location evidence="1 8">Cell membrane</location>
        <topology evidence="1 8">Multi-pass membrane protein</topology>
    </subcellularLocation>
</comment>
<comment type="similarity">
    <text evidence="2 8">Belongs to the CPA3 antiporters (TC 2.A.63) subunit F family.</text>
</comment>
<dbReference type="RefSeq" id="WP_267539832.1">
    <property type="nucleotide sequence ID" value="NZ_JAPNKA010000001.1"/>
</dbReference>
<keyword evidence="11" id="KW-1185">Reference proteome</keyword>
<feature type="transmembrane region" description="Helical" evidence="9">
    <location>
        <begin position="7"/>
        <end position="25"/>
    </location>
</feature>
<keyword evidence="3 8" id="KW-0813">Transport</keyword>
<comment type="caution">
    <text evidence="10">The sequence shown here is derived from an EMBL/GenBank/DDBJ whole genome shotgun (WGS) entry which is preliminary data.</text>
</comment>
<dbReference type="EMBL" id="JAPNKA010000001">
    <property type="protein sequence ID" value="MCY1081227.1"/>
    <property type="molecule type" value="Genomic_DNA"/>
</dbReference>
<evidence type="ECO:0000256" key="7">
    <source>
        <dbReference type="ARBA" id="ARBA00023136"/>
    </source>
</evidence>
<keyword evidence="6 9" id="KW-1133">Transmembrane helix</keyword>
<sequence length="99" mass="10518">MSIWFEMLLRGVLVTLGLAALLSLYRLVRGPSLPDRVVAMDLISLQIVGGIAAYAVLIDEPGLLNVAMVLAIISSLSTIAIARYLSSGVTENSGEEEES</sequence>
<keyword evidence="5 9" id="KW-0812">Transmembrane</keyword>
<evidence type="ECO:0000313" key="11">
    <source>
        <dbReference type="Proteomes" id="UP001207654"/>
    </source>
</evidence>
<name>A0ABT4AHR8_9BACT</name>
<dbReference type="Proteomes" id="UP001207654">
    <property type="component" value="Unassembled WGS sequence"/>
</dbReference>
<evidence type="ECO:0000256" key="6">
    <source>
        <dbReference type="ARBA" id="ARBA00022989"/>
    </source>
</evidence>
<evidence type="ECO:0000256" key="8">
    <source>
        <dbReference type="PIRNR" id="PIRNR028784"/>
    </source>
</evidence>
<evidence type="ECO:0000256" key="1">
    <source>
        <dbReference type="ARBA" id="ARBA00004651"/>
    </source>
</evidence>
<evidence type="ECO:0000256" key="2">
    <source>
        <dbReference type="ARBA" id="ARBA00009212"/>
    </source>
</evidence>
<keyword evidence="7 8" id="KW-0472">Membrane</keyword>
<dbReference type="PANTHER" id="PTHR34702:SF1">
    <property type="entry name" value="NA(+)_H(+) ANTIPORTER SUBUNIT F"/>
    <property type="match status" value="1"/>
</dbReference>
<evidence type="ECO:0000256" key="9">
    <source>
        <dbReference type="SAM" id="Phobius"/>
    </source>
</evidence>
<keyword evidence="8" id="KW-0406">Ion transport</keyword>
<feature type="transmembrane region" description="Helical" evidence="9">
    <location>
        <begin position="37"/>
        <end position="57"/>
    </location>
</feature>
<evidence type="ECO:0000256" key="4">
    <source>
        <dbReference type="ARBA" id="ARBA00022475"/>
    </source>
</evidence>
<keyword evidence="8" id="KW-0050">Antiport</keyword>
<accession>A0ABT4AHR8</accession>
<feature type="transmembrane region" description="Helical" evidence="9">
    <location>
        <begin position="64"/>
        <end position="85"/>
    </location>
</feature>
<evidence type="ECO:0000256" key="3">
    <source>
        <dbReference type="ARBA" id="ARBA00022448"/>
    </source>
</evidence>
<dbReference type="PIRSF" id="PIRSF028784">
    <property type="entry name" value="MrpF"/>
    <property type="match status" value="1"/>
</dbReference>
<dbReference type="InterPro" id="IPR007208">
    <property type="entry name" value="MrpF/PhaF-like"/>
</dbReference>
<gene>
    <name evidence="10" type="ORF">OV287_42925</name>
</gene>